<name>A0A540N094_MALBA</name>
<keyword evidence="2" id="KW-1185">Reference proteome</keyword>
<protein>
    <submittedName>
        <fullName evidence="1">Uncharacterized protein</fullName>
    </submittedName>
</protein>
<sequence>KKKPSKLPRTRRGANVLWKGLRNRAKVLESALDDADSKDSSDDKIILYILSLYCAQHTEQGALYR</sequence>
<dbReference type="AlphaFoldDB" id="A0A540N094"/>
<dbReference type="EMBL" id="VIEB01000140">
    <property type="protein sequence ID" value="TQE04419.1"/>
    <property type="molecule type" value="Genomic_DNA"/>
</dbReference>
<reference evidence="1 2" key="1">
    <citation type="journal article" date="2019" name="G3 (Bethesda)">
        <title>Sequencing of a Wild Apple (Malus baccata) Genome Unravels the Differences Between Cultivated and Wild Apple Species Regarding Disease Resistance and Cold Tolerance.</title>
        <authorList>
            <person name="Chen X."/>
        </authorList>
    </citation>
    <scope>NUCLEOTIDE SEQUENCE [LARGE SCALE GENOMIC DNA]</scope>
    <source>
        <strain evidence="2">cv. Shandingzi</strain>
        <tissue evidence="1">Leaves</tissue>
    </source>
</reference>
<organism evidence="1 2">
    <name type="scientific">Malus baccata</name>
    <name type="common">Siberian crab apple</name>
    <name type="synonym">Pyrus baccata</name>
    <dbReference type="NCBI Taxonomy" id="106549"/>
    <lineage>
        <taxon>Eukaryota</taxon>
        <taxon>Viridiplantae</taxon>
        <taxon>Streptophyta</taxon>
        <taxon>Embryophyta</taxon>
        <taxon>Tracheophyta</taxon>
        <taxon>Spermatophyta</taxon>
        <taxon>Magnoliopsida</taxon>
        <taxon>eudicotyledons</taxon>
        <taxon>Gunneridae</taxon>
        <taxon>Pentapetalae</taxon>
        <taxon>rosids</taxon>
        <taxon>fabids</taxon>
        <taxon>Rosales</taxon>
        <taxon>Rosaceae</taxon>
        <taxon>Amygdaloideae</taxon>
        <taxon>Maleae</taxon>
        <taxon>Malus</taxon>
    </lineage>
</organism>
<dbReference type="Proteomes" id="UP000315295">
    <property type="component" value="Unassembled WGS sequence"/>
</dbReference>
<accession>A0A540N094</accession>
<proteinExistence type="predicted"/>
<comment type="caution">
    <text evidence="1">The sequence shown here is derived from an EMBL/GenBank/DDBJ whole genome shotgun (WGS) entry which is preliminary data.</text>
</comment>
<evidence type="ECO:0000313" key="2">
    <source>
        <dbReference type="Proteomes" id="UP000315295"/>
    </source>
</evidence>
<feature type="non-terminal residue" evidence="1">
    <location>
        <position position="1"/>
    </location>
</feature>
<gene>
    <name evidence="1" type="ORF">C1H46_009939</name>
</gene>
<evidence type="ECO:0000313" key="1">
    <source>
        <dbReference type="EMBL" id="TQE04419.1"/>
    </source>
</evidence>